<evidence type="ECO:0000256" key="5">
    <source>
        <dbReference type="RuleBase" id="RU365068"/>
    </source>
</evidence>
<comment type="function">
    <text evidence="5">RNA helicase.</text>
</comment>
<comment type="domain">
    <text evidence="5">The Q motif is unique to and characteristic of the DEAD box family of RNA helicases and controls ATP binding and hydrolysis.</text>
</comment>
<evidence type="ECO:0000256" key="3">
    <source>
        <dbReference type="ARBA" id="ARBA00022840"/>
    </source>
</evidence>
<name>A0ABY9C1T8_VITVI</name>
<accession>A0ABY9C1T8</accession>
<dbReference type="PANTHER" id="PTHR24031">
    <property type="entry name" value="RNA HELICASE"/>
    <property type="match status" value="1"/>
</dbReference>
<dbReference type="Gene3D" id="3.40.50.300">
    <property type="entry name" value="P-loop containing nucleotide triphosphate hydrolases"/>
    <property type="match status" value="1"/>
</dbReference>
<keyword evidence="5" id="KW-0347">Helicase</keyword>
<gene>
    <name evidence="7" type="ORF">VitviT2T_008388</name>
</gene>
<dbReference type="EMBL" id="CP126653">
    <property type="protein sequence ID" value="WJZ89148.1"/>
    <property type="molecule type" value="Genomic_DNA"/>
</dbReference>
<evidence type="ECO:0000313" key="7">
    <source>
        <dbReference type="EMBL" id="WJZ89148.1"/>
    </source>
</evidence>
<keyword evidence="2 5" id="KW-0378">Hydrolase</keyword>
<protein>
    <recommendedName>
        <fullName evidence="5">ATP-dependent RNA helicase</fullName>
        <ecNumber evidence="5">3.6.4.13</ecNumber>
    </recommendedName>
</protein>
<sequence>MVTSLVFLLLQEMKLNLWEIHSRKPQIYQTRISEEFRESKRLVLITSDVSAHGINYPDVTLVIQMGIPSDQEKYIHHLGRTGREGKEGEDILLVAPWEEYFLDEIKDLPIEKFPLPLLDPDLKLKVGCHLSEGSWLGFFWLRDMAHWRPKWKRLNLPKIK</sequence>
<feature type="domain" description="Helicase C-terminal" evidence="6">
    <location>
        <begin position="1"/>
        <end position="121"/>
    </location>
</feature>
<evidence type="ECO:0000259" key="6">
    <source>
        <dbReference type="PROSITE" id="PS51194"/>
    </source>
</evidence>
<keyword evidence="8" id="KW-1185">Reference proteome</keyword>
<comment type="similarity">
    <text evidence="5">Belongs to the DEAD box helicase family.</text>
</comment>
<evidence type="ECO:0000256" key="4">
    <source>
        <dbReference type="ARBA" id="ARBA00022884"/>
    </source>
</evidence>
<evidence type="ECO:0000313" key="8">
    <source>
        <dbReference type="Proteomes" id="UP001227230"/>
    </source>
</evidence>
<organism evidence="7 8">
    <name type="scientific">Vitis vinifera</name>
    <name type="common">Grape</name>
    <dbReference type="NCBI Taxonomy" id="29760"/>
    <lineage>
        <taxon>Eukaryota</taxon>
        <taxon>Viridiplantae</taxon>
        <taxon>Streptophyta</taxon>
        <taxon>Embryophyta</taxon>
        <taxon>Tracheophyta</taxon>
        <taxon>Spermatophyta</taxon>
        <taxon>Magnoliopsida</taxon>
        <taxon>eudicotyledons</taxon>
        <taxon>Gunneridae</taxon>
        <taxon>Pentapetalae</taxon>
        <taxon>rosids</taxon>
        <taxon>Vitales</taxon>
        <taxon>Vitaceae</taxon>
        <taxon>Viteae</taxon>
        <taxon>Vitis</taxon>
    </lineage>
</organism>
<reference evidence="7 8" key="1">
    <citation type="journal article" date="2023" name="Hortic Res">
        <title>The complete reference genome for grapevine (Vitis vinifera L.) genetics and breeding.</title>
        <authorList>
            <person name="Shi X."/>
            <person name="Cao S."/>
            <person name="Wang X."/>
            <person name="Huang S."/>
            <person name="Wang Y."/>
            <person name="Liu Z."/>
            <person name="Liu W."/>
            <person name="Leng X."/>
            <person name="Peng Y."/>
            <person name="Wang N."/>
            <person name="Wang Y."/>
            <person name="Ma Z."/>
            <person name="Xu X."/>
            <person name="Zhang F."/>
            <person name="Xue H."/>
            <person name="Zhong H."/>
            <person name="Wang Y."/>
            <person name="Zhang K."/>
            <person name="Velt A."/>
            <person name="Avia K."/>
            <person name="Holtgrawe D."/>
            <person name="Grimplet J."/>
            <person name="Matus J.T."/>
            <person name="Ware D."/>
            <person name="Wu X."/>
            <person name="Wang H."/>
            <person name="Liu C."/>
            <person name="Fang Y."/>
            <person name="Rustenholz C."/>
            <person name="Cheng Z."/>
            <person name="Xiao H."/>
            <person name="Zhou Y."/>
        </authorList>
    </citation>
    <scope>NUCLEOTIDE SEQUENCE [LARGE SCALE GENOMIC DNA]</scope>
    <source>
        <strain evidence="8">cv. Pinot noir / PN40024</strain>
        <tissue evidence="7">Leaf</tissue>
    </source>
</reference>
<keyword evidence="4 5" id="KW-0694">RNA-binding</keyword>
<evidence type="ECO:0000256" key="2">
    <source>
        <dbReference type="ARBA" id="ARBA00022801"/>
    </source>
</evidence>
<dbReference type="SMART" id="SM00490">
    <property type="entry name" value="HELICc"/>
    <property type="match status" value="1"/>
</dbReference>
<evidence type="ECO:0000256" key="1">
    <source>
        <dbReference type="ARBA" id="ARBA00022741"/>
    </source>
</evidence>
<dbReference type="Proteomes" id="UP001227230">
    <property type="component" value="Chromosome 6"/>
</dbReference>
<comment type="catalytic activity">
    <reaction evidence="5">
        <text>ATP + H2O = ADP + phosphate + H(+)</text>
        <dbReference type="Rhea" id="RHEA:13065"/>
        <dbReference type="ChEBI" id="CHEBI:15377"/>
        <dbReference type="ChEBI" id="CHEBI:15378"/>
        <dbReference type="ChEBI" id="CHEBI:30616"/>
        <dbReference type="ChEBI" id="CHEBI:43474"/>
        <dbReference type="ChEBI" id="CHEBI:456216"/>
        <dbReference type="EC" id="3.6.4.13"/>
    </reaction>
</comment>
<dbReference type="Pfam" id="PF00271">
    <property type="entry name" value="Helicase_C"/>
    <property type="match status" value="1"/>
</dbReference>
<dbReference type="InterPro" id="IPR001650">
    <property type="entry name" value="Helicase_C-like"/>
</dbReference>
<dbReference type="SUPFAM" id="SSF52540">
    <property type="entry name" value="P-loop containing nucleoside triphosphate hydrolases"/>
    <property type="match status" value="1"/>
</dbReference>
<dbReference type="EC" id="3.6.4.13" evidence="5"/>
<keyword evidence="3 5" id="KW-0067">ATP-binding</keyword>
<proteinExistence type="inferred from homology"/>
<dbReference type="InterPro" id="IPR027417">
    <property type="entry name" value="P-loop_NTPase"/>
</dbReference>
<dbReference type="PROSITE" id="PS51194">
    <property type="entry name" value="HELICASE_CTER"/>
    <property type="match status" value="1"/>
</dbReference>
<keyword evidence="1 5" id="KW-0547">Nucleotide-binding</keyword>
<dbReference type="CDD" id="cd18787">
    <property type="entry name" value="SF2_C_DEAD"/>
    <property type="match status" value="1"/>
</dbReference>